<dbReference type="AlphaFoldDB" id="A0A1H7QW78"/>
<dbReference type="EMBL" id="FOAS01000013">
    <property type="protein sequence ID" value="SEL52182.1"/>
    <property type="molecule type" value="Genomic_DNA"/>
</dbReference>
<proteinExistence type="inferred from homology"/>
<dbReference type="Proteomes" id="UP000185766">
    <property type="component" value="Unassembled WGS sequence"/>
</dbReference>
<protein>
    <submittedName>
        <fullName evidence="4">Uncharacterized damage-inducible protein DinB (Forms a four-helix bundle)</fullName>
    </submittedName>
</protein>
<name>A0A1H7QW78_9GAMM</name>
<dbReference type="PANTHER" id="PTHR37302:SF3">
    <property type="entry name" value="DAMAGE-INDUCIBLE PROTEIN DINB"/>
    <property type="match status" value="1"/>
</dbReference>
<dbReference type="Pfam" id="PF05163">
    <property type="entry name" value="DinB"/>
    <property type="match status" value="1"/>
</dbReference>
<feature type="binding site" evidence="3">
    <location>
        <position position="137"/>
    </location>
    <ligand>
        <name>a divalent metal cation</name>
        <dbReference type="ChEBI" id="CHEBI:60240"/>
    </ligand>
</feature>
<dbReference type="RefSeq" id="WP_074869476.1">
    <property type="nucleotide sequence ID" value="NZ_FOAS01000013.1"/>
</dbReference>
<dbReference type="STRING" id="1429083.GCA_001885685_03303"/>
<evidence type="ECO:0000256" key="1">
    <source>
        <dbReference type="ARBA" id="ARBA00008635"/>
    </source>
</evidence>
<evidence type="ECO:0000256" key="3">
    <source>
        <dbReference type="PIRSR" id="PIRSR607837-1"/>
    </source>
</evidence>
<dbReference type="Gene3D" id="1.20.120.450">
    <property type="entry name" value="dinb family like domain"/>
    <property type="match status" value="1"/>
</dbReference>
<evidence type="ECO:0000313" key="5">
    <source>
        <dbReference type="Proteomes" id="UP000185766"/>
    </source>
</evidence>
<dbReference type="GO" id="GO:0046872">
    <property type="term" value="F:metal ion binding"/>
    <property type="evidence" value="ECO:0007669"/>
    <property type="project" value="UniProtKB-KW"/>
</dbReference>
<gene>
    <name evidence="4" type="ORF">SAMN05216214_11394</name>
</gene>
<keyword evidence="2 3" id="KW-0479">Metal-binding</keyword>
<feature type="binding site" evidence="3">
    <location>
        <position position="133"/>
    </location>
    <ligand>
        <name>a divalent metal cation</name>
        <dbReference type="ChEBI" id="CHEBI:60240"/>
    </ligand>
</feature>
<dbReference type="InterPro" id="IPR007837">
    <property type="entry name" value="DinB"/>
</dbReference>
<feature type="binding site" evidence="3">
    <location>
        <position position="49"/>
    </location>
    <ligand>
        <name>a divalent metal cation</name>
        <dbReference type="ChEBI" id="CHEBI:60240"/>
    </ligand>
</feature>
<accession>A0A1H7QW78</accession>
<dbReference type="PANTHER" id="PTHR37302">
    <property type="entry name" value="SLR1116 PROTEIN"/>
    <property type="match status" value="1"/>
</dbReference>
<comment type="similarity">
    <text evidence="1">Belongs to the DinB family.</text>
</comment>
<organism evidence="4 5">
    <name type="scientific">Atopomonas hussainii</name>
    <dbReference type="NCBI Taxonomy" id="1429083"/>
    <lineage>
        <taxon>Bacteria</taxon>
        <taxon>Pseudomonadati</taxon>
        <taxon>Pseudomonadota</taxon>
        <taxon>Gammaproteobacteria</taxon>
        <taxon>Pseudomonadales</taxon>
        <taxon>Pseudomonadaceae</taxon>
        <taxon>Atopomonas</taxon>
    </lineage>
</organism>
<keyword evidence="5" id="KW-1185">Reference proteome</keyword>
<sequence>MLKEHLGRMLAYHSWAQAQLIHTLTDLPDDDYFADQGLFFASIHGTLNHIALGDALWLGRLSAEPYPVTRLDQPLADDLAGLTSIIASTLEQWQTWFSAQEEFHLFELVSYRSMAGAPGQRRRADLISHALNHATHHRGQISAALTAMGYPAPELDLLYAPQELLDEYPR</sequence>
<evidence type="ECO:0000256" key="2">
    <source>
        <dbReference type="ARBA" id="ARBA00022723"/>
    </source>
</evidence>
<evidence type="ECO:0000313" key="4">
    <source>
        <dbReference type="EMBL" id="SEL52182.1"/>
    </source>
</evidence>
<dbReference type="InterPro" id="IPR034660">
    <property type="entry name" value="DinB/YfiT-like"/>
</dbReference>
<reference evidence="4 5" key="1">
    <citation type="submission" date="2016-10" db="EMBL/GenBank/DDBJ databases">
        <authorList>
            <person name="de Groot N.N."/>
        </authorList>
    </citation>
    <scope>NUCLEOTIDE SEQUENCE [LARGE SCALE GENOMIC DNA]</scope>
    <source>
        <strain evidence="4 5">JCM 19513</strain>
    </source>
</reference>
<dbReference type="SUPFAM" id="SSF109854">
    <property type="entry name" value="DinB/YfiT-like putative metalloenzymes"/>
    <property type="match status" value="1"/>
</dbReference>